<reference evidence="1 2" key="1">
    <citation type="submission" date="2017-01" db="EMBL/GenBank/DDBJ databases">
        <title>Genome Sequencing of a Marine Spirillum, Oceanospirillum multiglobuliferum ATCC 33336, from Japan.</title>
        <authorList>
            <person name="Carney J.G."/>
            <person name="Trachtenberg A.M."/>
            <person name="Rheaume B.A."/>
            <person name="Linnane J.D."/>
            <person name="Pitts N.L."/>
            <person name="Mykles D.L."/>
            <person name="Maclea K.S."/>
        </authorList>
    </citation>
    <scope>NUCLEOTIDE SEQUENCE [LARGE SCALE GENOMIC DNA]</scope>
    <source>
        <strain evidence="1 2">ATCC 33336</strain>
    </source>
</reference>
<name>A0A1V4T826_9GAMM</name>
<dbReference type="EMBL" id="MTSM01000002">
    <property type="protein sequence ID" value="OPX56772.1"/>
    <property type="molecule type" value="Genomic_DNA"/>
</dbReference>
<accession>A0A1V4T826</accession>
<protein>
    <submittedName>
        <fullName evidence="1">Uncharacterized protein</fullName>
    </submittedName>
</protein>
<organism evidence="1 2">
    <name type="scientific">Oceanospirillum multiglobuliferum</name>
    <dbReference type="NCBI Taxonomy" id="64969"/>
    <lineage>
        <taxon>Bacteria</taxon>
        <taxon>Pseudomonadati</taxon>
        <taxon>Pseudomonadota</taxon>
        <taxon>Gammaproteobacteria</taxon>
        <taxon>Oceanospirillales</taxon>
        <taxon>Oceanospirillaceae</taxon>
        <taxon>Oceanospirillum</taxon>
    </lineage>
</organism>
<evidence type="ECO:0000313" key="2">
    <source>
        <dbReference type="Proteomes" id="UP000191418"/>
    </source>
</evidence>
<dbReference type="Proteomes" id="UP000191418">
    <property type="component" value="Unassembled WGS sequence"/>
</dbReference>
<sequence>MTLSSNFELEINESKYLKLKSSRDCLSGAFSIEEKYDLLISNFLELEKECLNITCEHMLKNNDGYSDFFDIRARLNRRVVNLLTASRLYMDHLGQHVKACLVEKGRCNDVKALFSLEYDSCFEYRFMEALRNYVQHRGLAIHSNTLGSSWTSMNKKNGELEYKSCIFTHKDEISSDKSFKRTVANEMPEKVNILLASRKYISSISKVHGELRQLISDNVITSRNIISEQIECFKKQSGDNSIALAALKINQDNEVIERVNIILDWDDVRLNLENKNKLLYSLGQSYVSSSAYNKPIKRN</sequence>
<dbReference type="RefSeq" id="WP_078743961.1">
    <property type="nucleotide sequence ID" value="NZ_FUXG01000002.1"/>
</dbReference>
<proteinExistence type="predicted"/>
<keyword evidence="2" id="KW-1185">Reference proteome</keyword>
<dbReference type="AlphaFoldDB" id="A0A1V4T826"/>
<evidence type="ECO:0000313" key="1">
    <source>
        <dbReference type="EMBL" id="OPX56772.1"/>
    </source>
</evidence>
<comment type="caution">
    <text evidence="1">The sequence shown here is derived from an EMBL/GenBank/DDBJ whole genome shotgun (WGS) entry which is preliminary data.</text>
</comment>
<dbReference type="OrthoDB" id="1374948at2"/>
<gene>
    <name evidence="1" type="ORF">BTE48_02525</name>
</gene>